<evidence type="ECO:0000313" key="1">
    <source>
        <dbReference type="EMBL" id="KAK9154625.1"/>
    </source>
</evidence>
<evidence type="ECO:0000313" key="2">
    <source>
        <dbReference type="Proteomes" id="UP001417504"/>
    </source>
</evidence>
<accession>A0AAP0KM52</accession>
<protein>
    <submittedName>
        <fullName evidence="1">Uncharacterized protein</fullName>
    </submittedName>
</protein>
<reference evidence="1 2" key="1">
    <citation type="submission" date="2024-01" db="EMBL/GenBank/DDBJ databases">
        <title>Genome assemblies of Stephania.</title>
        <authorList>
            <person name="Yang L."/>
        </authorList>
    </citation>
    <scope>NUCLEOTIDE SEQUENCE [LARGE SCALE GENOMIC DNA]</scope>
    <source>
        <strain evidence="1">QJT</strain>
        <tissue evidence="1">Leaf</tissue>
    </source>
</reference>
<proteinExistence type="predicted"/>
<keyword evidence="2" id="KW-1185">Reference proteome</keyword>
<sequence>MNKCKSLEPFPPSSTLPLALPSTDHQQRIHHQISSTVICLSSMLQLGRRLGFDPRVCRASKNGIGSTSLG</sequence>
<organism evidence="1 2">
    <name type="scientific">Stephania japonica</name>
    <dbReference type="NCBI Taxonomy" id="461633"/>
    <lineage>
        <taxon>Eukaryota</taxon>
        <taxon>Viridiplantae</taxon>
        <taxon>Streptophyta</taxon>
        <taxon>Embryophyta</taxon>
        <taxon>Tracheophyta</taxon>
        <taxon>Spermatophyta</taxon>
        <taxon>Magnoliopsida</taxon>
        <taxon>Ranunculales</taxon>
        <taxon>Menispermaceae</taxon>
        <taxon>Menispermoideae</taxon>
        <taxon>Cissampelideae</taxon>
        <taxon>Stephania</taxon>
    </lineage>
</organism>
<gene>
    <name evidence="1" type="ORF">Sjap_002105</name>
</gene>
<dbReference type="EMBL" id="JBBNAE010000001">
    <property type="protein sequence ID" value="KAK9154625.1"/>
    <property type="molecule type" value="Genomic_DNA"/>
</dbReference>
<dbReference type="AlphaFoldDB" id="A0AAP0KM52"/>
<name>A0AAP0KM52_9MAGN</name>
<comment type="caution">
    <text evidence="1">The sequence shown here is derived from an EMBL/GenBank/DDBJ whole genome shotgun (WGS) entry which is preliminary data.</text>
</comment>
<dbReference type="Proteomes" id="UP001417504">
    <property type="component" value="Unassembled WGS sequence"/>
</dbReference>